<protein>
    <submittedName>
        <fullName evidence="3">Alpha/beta hydrolase</fullName>
    </submittedName>
</protein>
<evidence type="ECO:0000259" key="2">
    <source>
        <dbReference type="Pfam" id="PF20434"/>
    </source>
</evidence>
<gene>
    <name evidence="3" type="ORF">LACZS2_001823</name>
</gene>
<dbReference type="InterPro" id="IPR049492">
    <property type="entry name" value="BD-FAE-like_dom"/>
</dbReference>
<dbReference type="PANTHER" id="PTHR48081">
    <property type="entry name" value="AB HYDROLASE SUPERFAMILY PROTEIN C4A8.06C"/>
    <property type="match status" value="1"/>
</dbReference>
<accession>A0ABD7Z6U7</accession>
<evidence type="ECO:0000256" key="1">
    <source>
        <dbReference type="ARBA" id="ARBA00022801"/>
    </source>
</evidence>
<feature type="domain" description="BD-FAE-like" evidence="2">
    <location>
        <begin position="18"/>
        <end position="210"/>
    </location>
</feature>
<dbReference type="RefSeq" id="WP_070650082.1">
    <property type="nucleotide sequence ID" value="NZ_CP132484.1"/>
</dbReference>
<dbReference type="InterPro" id="IPR029058">
    <property type="entry name" value="AB_hydrolase_fold"/>
</dbReference>
<dbReference type="Proteomes" id="UP001229832">
    <property type="component" value="Chromosome"/>
</dbReference>
<dbReference type="Gene3D" id="3.40.50.1820">
    <property type="entry name" value="alpha/beta hydrolase"/>
    <property type="match status" value="1"/>
</dbReference>
<evidence type="ECO:0000313" key="4">
    <source>
        <dbReference type="Proteomes" id="UP001229832"/>
    </source>
</evidence>
<dbReference type="GO" id="GO:0016787">
    <property type="term" value="F:hydrolase activity"/>
    <property type="evidence" value="ECO:0007669"/>
    <property type="project" value="UniProtKB-KW"/>
</dbReference>
<keyword evidence="4" id="KW-1185">Reference proteome</keyword>
<evidence type="ECO:0000313" key="3">
    <source>
        <dbReference type="EMBL" id="WLV82643.1"/>
    </source>
</evidence>
<proteinExistence type="predicted"/>
<name>A0ABD7Z6U7_LACZE</name>
<organism evidence="3 4">
    <name type="scientific">Lacticaseibacillus zeae subsp. silagei</name>
    <dbReference type="NCBI Taxonomy" id="3068307"/>
    <lineage>
        <taxon>Bacteria</taxon>
        <taxon>Bacillati</taxon>
        <taxon>Bacillota</taxon>
        <taxon>Bacilli</taxon>
        <taxon>Lactobacillales</taxon>
        <taxon>Lactobacillaceae</taxon>
        <taxon>Lacticaseibacillus</taxon>
    </lineage>
</organism>
<dbReference type="GeneID" id="93268986"/>
<dbReference type="InterPro" id="IPR050300">
    <property type="entry name" value="GDXG_lipolytic_enzyme"/>
</dbReference>
<dbReference type="EMBL" id="CP132485">
    <property type="protein sequence ID" value="WLV82643.1"/>
    <property type="molecule type" value="Genomic_DNA"/>
</dbReference>
<dbReference type="Pfam" id="PF20434">
    <property type="entry name" value="BD-FAE"/>
    <property type="match status" value="1"/>
</dbReference>
<sequence>MQVEKDVIYDEAHNLPADIYVPEDANGAAIVYAHGGGWFRGDKKNEDDLGEYFANAGYLVAIPNFRLAPKFLYPTAQNDFDHFVDWLLASPYDFDRKCLGLLGASSGGTMVLQNSLSSGYPVVAWSPVVDFANWVQKNQMVKASVDAKSEFGLTEIHEIHDAFYKYFIQTYLGGLDPRLLTAVNPTNHLTDQLGPTLLFNSADELMPLPSALHFVQQAAMFGRDISLHVVPGTGHARDYTSFALPETKGFLDDHLFTSVEDKTLNKATD</sequence>
<dbReference type="SUPFAM" id="SSF53474">
    <property type="entry name" value="alpha/beta-Hydrolases"/>
    <property type="match status" value="1"/>
</dbReference>
<reference evidence="3 4" key="1">
    <citation type="submission" date="2023-08" db="EMBL/GenBank/DDBJ databases">
        <authorList>
            <person name="Buchebner-Jance M."/>
        </authorList>
    </citation>
    <scope>NUCLEOTIDE SEQUENCE [LARGE SCALE GENOMIC DNA]</scope>
    <source>
        <strain evidence="3 4">NCIMB 15475</strain>
    </source>
</reference>
<dbReference type="AlphaFoldDB" id="A0ABD7Z6U7"/>
<keyword evidence="1 3" id="KW-0378">Hydrolase</keyword>